<dbReference type="PANTHER" id="PTHR23041">
    <property type="entry name" value="RING FINGER DOMAIN-CONTAINING"/>
    <property type="match status" value="1"/>
</dbReference>
<dbReference type="SUPFAM" id="SSF57850">
    <property type="entry name" value="RING/U-box"/>
    <property type="match status" value="1"/>
</dbReference>
<organism evidence="5">
    <name type="scientific">viral metagenome</name>
    <dbReference type="NCBI Taxonomy" id="1070528"/>
    <lineage>
        <taxon>unclassified sequences</taxon>
        <taxon>metagenomes</taxon>
        <taxon>organismal metagenomes</taxon>
    </lineage>
</organism>
<dbReference type="Pfam" id="PF13923">
    <property type="entry name" value="zf-C3HC4_2"/>
    <property type="match status" value="1"/>
</dbReference>
<dbReference type="PANTHER" id="PTHR23041:SF78">
    <property type="entry name" value="E3 UBIQUITIN-PROTEIN LIGASE RNF4"/>
    <property type="match status" value="1"/>
</dbReference>
<dbReference type="InterPro" id="IPR013083">
    <property type="entry name" value="Znf_RING/FYVE/PHD"/>
</dbReference>
<sequence length="244" mass="27455">MTTLRRPRKCGNCTMFGHDCRNCHLSFLSYDGERWPQHGGTKDWSTVHLRADNMSWALSNYDRHYAVNQRWIAAGGEGHTVAKPQPSIYKNKKRSNGLIKDASKRSAEKLKKVSCDCPICMEPIGDKNKFVTACGHTFCGTCILTNYQRNTSCPLCRGEIAPNVNFEPAKTKIKRLLAPRELMDLIHDRLGKTLIGIEDTLLKVAEQESAGETTPSLSMSLAQPILRGLLRYTQELHDHVVENV</sequence>
<dbReference type="PROSITE" id="PS50089">
    <property type="entry name" value="ZF_RING_2"/>
    <property type="match status" value="1"/>
</dbReference>
<dbReference type="Gene3D" id="3.30.40.10">
    <property type="entry name" value="Zinc/RING finger domain, C3HC4 (zinc finger)"/>
    <property type="match status" value="1"/>
</dbReference>
<dbReference type="AlphaFoldDB" id="A0A6C0ALV9"/>
<protein>
    <recommendedName>
        <fullName evidence="4">RING-type domain-containing protein</fullName>
    </recommendedName>
</protein>
<keyword evidence="2" id="KW-0863">Zinc-finger</keyword>
<name>A0A6C0ALV9_9ZZZZ</name>
<feature type="domain" description="RING-type" evidence="4">
    <location>
        <begin position="117"/>
        <end position="157"/>
    </location>
</feature>
<evidence type="ECO:0000256" key="1">
    <source>
        <dbReference type="ARBA" id="ARBA00022723"/>
    </source>
</evidence>
<dbReference type="SMART" id="SM00184">
    <property type="entry name" value="RING"/>
    <property type="match status" value="1"/>
</dbReference>
<dbReference type="InterPro" id="IPR017907">
    <property type="entry name" value="Znf_RING_CS"/>
</dbReference>
<keyword evidence="1" id="KW-0479">Metal-binding</keyword>
<dbReference type="InterPro" id="IPR047134">
    <property type="entry name" value="RNF4"/>
</dbReference>
<proteinExistence type="predicted"/>
<evidence type="ECO:0000259" key="4">
    <source>
        <dbReference type="PROSITE" id="PS50089"/>
    </source>
</evidence>
<evidence type="ECO:0000256" key="2">
    <source>
        <dbReference type="ARBA" id="ARBA00022771"/>
    </source>
</evidence>
<dbReference type="PROSITE" id="PS00518">
    <property type="entry name" value="ZF_RING_1"/>
    <property type="match status" value="1"/>
</dbReference>
<accession>A0A6C0ALV9</accession>
<dbReference type="GO" id="GO:0008270">
    <property type="term" value="F:zinc ion binding"/>
    <property type="evidence" value="ECO:0007669"/>
    <property type="project" value="UniProtKB-KW"/>
</dbReference>
<evidence type="ECO:0000313" key="5">
    <source>
        <dbReference type="EMBL" id="QHS80473.1"/>
    </source>
</evidence>
<reference evidence="5" key="1">
    <citation type="journal article" date="2020" name="Nature">
        <title>Giant virus diversity and host interactions through global metagenomics.</title>
        <authorList>
            <person name="Schulz F."/>
            <person name="Roux S."/>
            <person name="Paez-Espino D."/>
            <person name="Jungbluth S."/>
            <person name="Walsh D.A."/>
            <person name="Denef V.J."/>
            <person name="McMahon K.D."/>
            <person name="Konstantinidis K.T."/>
            <person name="Eloe-Fadrosh E.A."/>
            <person name="Kyrpides N.C."/>
            <person name="Woyke T."/>
        </authorList>
    </citation>
    <scope>NUCLEOTIDE SEQUENCE</scope>
    <source>
        <strain evidence="5">GVMAG-S-1039698-54</strain>
    </source>
</reference>
<dbReference type="InterPro" id="IPR001841">
    <property type="entry name" value="Znf_RING"/>
</dbReference>
<dbReference type="EMBL" id="MN740682">
    <property type="protein sequence ID" value="QHS80473.1"/>
    <property type="molecule type" value="Genomic_DNA"/>
</dbReference>
<keyword evidence="3" id="KW-0862">Zinc</keyword>
<evidence type="ECO:0000256" key="3">
    <source>
        <dbReference type="ARBA" id="ARBA00022833"/>
    </source>
</evidence>